<sequence>MVIPLIGTSFLTWGSEAPVYVCPFLPNGFSQVNLLRGLRGSGLRLPLPSFGFAPKRFNVVTIARYPDPVLTVRAIW</sequence>
<evidence type="ECO:0000313" key="2">
    <source>
        <dbReference type="Proteomes" id="UP000006855"/>
    </source>
</evidence>
<evidence type="ECO:0000313" key="1">
    <source>
        <dbReference type="EMBL" id="AEA72886.1"/>
    </source>
</evidence>
<dbReference type="KEGG" id="vg:10498686"/>
<protein>
    <submittedName>
        <fullName evidence="1">Uncharacterized protein</fullName>
    </submittedName>
</protein>
<keyword evidence="2" id="KW-1185">Reference proteome</keyword>
<proteinExistence type="predicted"/>
<name>F2VWV7_9CAUD</name>
<dbReference type="Proteomes" id="UP000006855">
    <property type="component" value="Segment"/>
</dbReference>
<organism evidence="1 2">
    <name type="scientific">Shigella phage Shfl1</name>
    <dbReference type="NCBI Taxonomy" id="2919551"/>
    <lineage>
        <taxon>Viruses</taxon>
        <taxon>Duplodnaviria</taxon>
        <taxon>Heunggongvirae</taxon>
        <taxon>Uroviricota</taxon>
        <taxon>Caudoviricetes</taxon>
        <taxon>Drexlerviridae</taxon>
        <taxon>Tunavirinae</taxon>
        <taxon>Tunavirus</taxon>
        <taxon>Tunavirus Shfl1</taxon>
    </lineage>
</organism>
<dbReference type="RefSeq" id="YP_004414823.1">
    <property type="nucleotide sequence ID" value="NC_015456.1"/>
</dbReference>
<dbReference type="GeneID" id="10498686"/>
<gene>
    <name evidence="1" type="ORF">Shfl1p06</name>
</gene>
<reference evidence="1 2" key="1">
    <citation type="submission" date="2010-03" db="EMBL/GenBank/DDBJ databases">
        <title>Therapeutic potential of Shigella phages isolated from Brazil.</title>
        <authorList>
            <person name="Gregoracci G.B."/>
            <person name="Carazzolle M.F."/>
            <person name="Brocchi M."/>
            <person name="Mieczkowski P.A."/>
        </authorList>
    </citation>
    <scope>NUCLEOTIDE SEQUENCE [LARGE SCALE GENOMIC DNA]</scope>
    <source>
        <strain evidence="1">Shfl1</strain>
    </source>
</reference>
<accession>F2VWV7</accession>
<dbReference type="EMBL" id="HM035024">
    <property type="protein sequence ID" value="AEA72886.1"/>
    <property type="molecule type" value="Genomic_DNA"/>
</dbReference>